<dbReference type="InterPro" id="IPR002204">
    <property type="entry name" value="3-OH-isobutyrate_DH-rel_CS"/>
</dbReference>
<dbReference type="Gene3D" id="1.10.1040.10">
    <property type="entry name" value="N-(1-d-carboxylethyl)-l-norvaline Dehydrogenase, domain 2"/>
    <property type="match status" value="1"/>
</dbReference>
<dbReference type="SUPFAM" id="SSF51735">
    <property type="entry name" value="NAD(P)-binding Rossmann-fold domains"/>
    <property type="match status" value="1"/>
</dbReference>
<dbReference type="GO" id="GO:0006098">
    <property type="term" value="P:pentose-phosphate shunt"/>
    <property type="evidence" value="ECO:0007669"/>
    <property type="project" value="InterPro"/>
</dbReference>
<dbReference type="AlphaFoldDB" id="A0A662DBN0"/>
<dbReference type="GO" id="GO:0016054">
    <property type="term" value="P:organic acid catabolic process"/>
    <property type="evidence" value="ECO:0007669"/>
    <property type="project" value="UniProtKB-ARBA"/>
</dbReference>
<dbReference type="Pfam" id="PF00393">
    <property type="entry name" value="6PGD"/>
    <property type="match status" value="1"/>
</dbReference>
<dbReference type="GO" id="GO:0050661">
    <property type="term" value="F:NADP binding"/>
    <property type="evidence" value="ECO:0007669"/>
    <property type="project" value="InterPro"/>
</dbReference>
<dbReference type="Proteomes" id="UP000280417">
    <property type="component" value="Unassembled WGS sequence"/>
</dbReference>
<dbReference type="Gene3D" id="3.40.50.720">
    <property type="entry name" value="NAD(P)-binding Rossmann-like Domain"/>
    <property type="match status" value="2"/>
</dbReference>
<reference evidence="5 6" key="1">
    <citation type="submission" date="2018-06" db="EMBL/GenBank/DDBJ databases">
        <title>Extensive metabolic versatility and redundancy in microbially diverse, dynamic hydrothermal sediments.</title>
        <authorList>
            <person name="Dombrowski N."/>
            <person name="Teske A."/>
            <person name="Baker B.J."/>
        </authorList>
    </citation>
    <scope>NUCLEOTIDE SEQUENCE [LARGE SCALE GENOMIC DNA]</scope>
    <source>
        <strain evidence="5">B3_G15</strain>
    </source>
</reference>
<comment type="caution">
    <text evidence="5">The sequence shown here is derived from an EMBL/GenBank/DDBJ whole genome shotgun (WGS) entry which is preliminary data.</text>
</comment>
<protein>
    <submittedName>
        <fullName evidence="5">Decarboxylating 6-phosphogluconate dehydrogenase</fullName>
    </submittedName>
</protein>
<dbReference type="PANTHER" id="PTHR11811">
    <property type="entry name" value="6-PHOSPHOGLUCONATE DEHYDROGENASE"/>
    <property type="match status" value="1"/>
</dbReference>
<dbReference type="InterPro" id="IPR013328">
    <property type="entry name" value="6PGD_dom2"/>
</dbReference>
<dbReference type="SMART" id="SM01350">
    <property type="entry name" value="6PGD"/>
    <property type="match status" value="1"/>
</dbReference>
<gene>
    <name evidence="5" type="primary">gnd</name>
    <name evidence="5" type="ORF">DRJ04_07520</name>
</gene>
<evidence type="ECO:0000256" key="3">
    <source>
        <dbReference type="ARBA" id="ARBA00023064"/>
    </source>
</evidence>
<dbReference type="GO" id="GO:0004616">
    <property type="term" value="F:phosphogluconate dehydrogenase (decarboxylating) activity"/>
    <property type="evidence" value="ECO:0007669"/>
    <property type="project" value="InterPro"/>
</dbReference>
<dbReference type="PROSITE" id="PS00895">
    <property type="entry name" value="3_HYDROXYISOBUT_DH"/>
    <property type="match status" value="1"/>
</dbReference>
<dbReference type="SUPFAM" id="SSF48179">
    <property type="entry name" value="6-phosphogluconate dehydrogenase C-terminal domain-like"/>
    <property type="match status" value="1"/>
</dbReference>
<keyword evidence="2" id="KW-0560">Oxidoreductase</keyword>
<comment type="similarity">
    <text evidence="1">Belongs to the 6-phosphogluconate dehydrogenase family.</text>
</comment>
<dbReference type="InterPro" id="IPR008927">
    <property type="entry name" value="6-PGluconate_DH-like_C_sf"/>
</dbReference>
<dbReference type="Pfam" id="PF03446">
    <property type="entry name" value="NAD_binding_2"/>
    <property type="match status" value="1"/>
</dbReference>
<sequence length="399" mass="44588">MKGVEVTFAKGFPFTRRMIESSEKLRMIQTVSVGFDQIDIPAALDRGVIVCNVPEVMAETVAQHAWAIILSLSKEVVQGDRLVRGGGWRRLMGVNLWGKTLGIVGLGRMGMNMARRLLKGGHEVVAYNRTYEKVRDIEAEGAKGAKNLKELVEQISPRRVIWLMLPAGHVVDEHIDKIAPLLAEGDILIDGGNSYYIDDIRRHAKLSQMKIHYLDAGVSGGIWGLKVGYCTMIGGSKEDFKYIEPILKTLAPEGGYLYCGQTGAGHFVKMVHNGIEYAIMEAYGEGFELLEKSPYGKDLNFRDVAHLWNRGSVIRSWLLELLELAFEKDPKLENIEGYVEDSGEGKWTVLESVKFGVNATSMAYALFKRFSSREKDQFSDRVCAALRKEFGGHPVKEKK</sequence>
<dbReference type="NCBIfam" id="NF007161">
    <property type="entry name" value="PRK09599.1"/>
    <property type="match status" value="1"/>
</dbReference>
<dbReference type="InterPro" id="IPR006183">
    <property type="entry name" value="Pgluconate_DH"/>
</dbReference>
<feature type="domain" description="6-phosphogluconate dehydrogenase C-terminal" evidence="4">
    <location>
        <begin position="265"/>
        <end position="394"/>
    </location>
</feature>
<evidence type="ECO:0000313" key="6">
    <source>
        <dbReference type="Proteomes" id="UP000280417"/>
    </source>
</evidence>
<dbReference type="InterPro" id="IPR006115">
    <property type="entry name" value="6PGDH_NADP-bd"/>
</dbReference>
<dbReference type="NCBIfam" id="TIGR00872">
    <property type="entry name" value="gnd_rel"/>
    <property type="match status" value="1"/>
</dbReference>
<accession>A0A662DBN0</accession>
<dbReference type="InterPro" id="IPR004849">
    <property type="entry name" value="6DGDH_YqeC"/>
</dbReference>
<evidence type="ECO:0000259" key="4">
    <source>
        <dbReference type="SMART" id="SM01350"/>
    </source>
</evidence>
<dbReference type="PRINTS" id="PR00076">
    <property type="entry name" value="6PGDHDRGNASE"/>
</dbReference>
<keyword evidence="3" id="KW-0311">Gluconate utilization</keyword>
<evidence type="ECO:0000313" key="5">
    <source>
        <dbReference type="EMBL" id="RLE11723.1"/>
    </source>
</evidence>
<dbReference type="EMBL" id="QMQA01000225">
    <property type="protein sequence ID" value="RLE11723.1"/>
    <property type="molecule type" value="Genomic_DNA"/>
</dbReference>
<dbReference type="GO" id="GO:0019521">
    <property type="term" value="P:D-gluconate metabolic process"/>
    <property type="evidence" value="ECO:0007669"/>
    <property type="project" value="UniProtKB-KW"/>
</dbReference>
<dbReference type="InterPro" id="IPR006114">
    <property type="entry name" value="6PGDH_C"/>
</dbReference>
<evidence type="ECO:0000256" key="1">
    <source>
        <dbReference type="ARBA" id="ARBA00008419"/>
    </source>
</evidence>
<dbReference type="InterPro" id="IPR036291">
    <property type="entry name" value="NAD(P)-bd_dom_sf"/>
</dbReference>
<organism evidence="5 6">
    <name type="scientific">Aerophobetes bacterium</name>
    <dbReference type="NCBI Taxonomy" id="2030807"/>
    <lineage>
        <taxon>Bacteria</taxon>
        <taxon>Candidatus Aerophobota</taxon>
    </lineage>
</organism>
<dbReference type="PROSITE" id="PS00461">
    <property type="entry name" value="6PGD"/>
    <property type="match status" value="1"/>
</dbReference>
<proteinExistence type="inferred from homology"/>
<evidence type="ECO:0000256" key="2">
    <source>
        <dbReference type="ARBA" id="ARBA00023002"/>
    </source>
</evidence>
<name>A0A662DBN0_UNCAE</name>
<dbReference type="InterPro" id="IPR006184">
    <property type="entry name" value="6PGdom_BS"/>
</dbReference>
<dbReference type="SUPFAM" id="SSF52283">
    <property type="entry name" value="Formate/glycerate dehydrogenase catalytic domain-like"/>
    <property type="match status" value="1"/>
</dbReference>